<dbReference type="EMBL" id="KE747817">
    <property type="protein sequence ID" value="RMZ68742.1"/>
    <property type="molecule type" value="Genomic_DNA"/>
</dbReference>
<evidence type="ECO:0000256" key="1">
    <source>
        <dbReference type="SAM" id="SignalP"/>
    </source>
</evidence>
<feature type="chain" id="PRO_5017990182" evidence="1">
    <location>
        <begin position="18"/>
        <end position="175"/>
    </location>
</feature>
<organism evidence="2 3">
    <name type="scientific">Pyrenophora seminiperda CCB06</name>
    <dbReference type="NCBI Taxonomy" id="1302712"/>
    <lineage>
        <taxon>Eukaryota</taxon>
        <taxon>Fungi</taxon>
        <taxon>Dikarya</taxon>
        <taxon>Ascomycota</taxon>
        <taxon>Pezizomycotina</taxon>
        <taxon>Dothideomycetes</taxon>
        <taxon>Pleosporomycetidae</taxon>
        <taxon>Pleosporales</taxon>
        <taxon>Pleosporineae</taxon>
        <taxon>Pleosporaceae</taxon>
        <taxon>Pyrenophora</taxon>
    </lineage>
</organism>
<accession>A0A3M7M2P3</accession>
<dbReference type="Proteomes" id="UP000265663">
    <property type="component" value="Unassembled WGS sequence"/>
</dbReference>
<keyword evidence="1" id="KW-0732">Signal</keyword>
<sequence>MYLNAAALLAFAATSLAAPFSTLNATLLPRLNPNACPANEGHNLEALVYLNTMNYFCDRHTPTEIKKYDDPLVFTYDLTAYDGKPIRWVFKVGIDANTPGYKDSAIYGITLTNQLCKEKFAGFVQGKGGGMPKVYCEWNDDKGTRDHLVLGGSYRDGLAHVSAEVVWETRQRHDD</sequence>
<reference evidence="2 3" key="1">
    <citation type="journal article" date="2014" name="PLoS ONE">
        <title>De novo Genome Assembly of the Fungal Plant Pathogen Pyrenophora semeniperda.</title>
        <authorList>
            <person name="Soliai M.M."/>
            <person name="Meyer S.E."/>
            <person name="Udall J.A."/>
            <person name="Elzinga D.E."/>
            <person name="Hermansen R.A."/>
            <person name="Bodily P.M."/>
            <person name="Hart A.A."/>
            <person name="Coleman C.E."/>
        </authorList>
    </citation>
    <scope>NUCLEOTIDE SEQUENCE [LARGE SCALE GENOMIC DNA]</scope>
    <source>
        <strain evidence="2 3">CCB06</strain>
        <tissue evidence="2">Mycelium</tissue>
    </source>
</reference>
<keyword evidence="3" id="KW-1185">Reference proteome</keyword>
<evidence type="ECO:0000313" key="2">
    <source>
        <dbReference type="EMBL" id="RMZ68742.1"/>
    </source>
</evidence>
<proteinExistence type="predicted"/>
<evidence type="ECO:0000313" key="3">
    <source>
        <dbReference type="Proteomes" id="UP000265663"/>
    </source>
</evidence>
<feature type="signal peptide" evidence="1">
    <location>
        <begin position="1"/>
        <end position="17"/>
    </location>
</feature>
<protein>
    <submittedName>
        <fullName evidence="2">Uncharacterized protein</fullName>
    </submittedName>
</protein>
<dbReference type="OrthoDB" id="3657047at2759"/>
<name>A0A3M7M2P3_9PLEO</name>
<gene>
    <name evidence="2" type="ORF">GMOD_00002569</name>
</gene>
<dbReference type="AlphaFoldDB" id="A0A3M7M2P3"/>